<keyword evidence="2" id="KW-0547">Nucleotide-binding</keyword>
<feature type="active site" description="Proton acceptor" evidence="1">
    <location>
        <position position="92"/>
    </location>
</feature>
<dbReference type="InterPro" id="IPR027417">
    <property type="entry name" value="P-loop_NTPase"/>
</dbReference>
<feature type="binding site" evidence="2">
    <location>
        <begin position="147"/>
        <end position="151"/>
    </location>
    <ligand>
        <name>ATP</name>
        <dbReference type="ChEBI" id="CHEBI:30616"/>
    </ligand>
</feature>
<dbReference type="GO" id="GO:0019136">
    <property type="term" value="F:deoxynucleoside kinase activity"/>
    <property type="evidence" value="ECO:0007669"/>
    <property type="project" value="InterPro"/>
</dbReference>
<feature type="domain" description="Deoxynucleoside kinase" evidence="3">
    <location>
        <begin position="3"/>
        <end position="207"/>
    </location>
</feature>
<dbReference type="Gene3D" id="3.40.50.300">
    <property type="entry name" value="P-loop containing nucleotide triphosphate hydrolases"/>
    <property type="match status" value="1"/>
</dbReference>
<sequence>MLIGISGMIGSGKSVLSKKLMQYYPSSMMLQEFEENDEVFNQFLEWLYKKTPNLTIGFQSFVVENHTSKLADLFIKFNELGKKHNNDHIFLDRFSIEHYIFASVNLANKSSKYMKAYDALFSNLITEDETPDLAIYLDVSFETFKKRLFDRGREVEIKNYAINEQYFKQLHCVYKQIFIEQANKYAMNYIILDTNNMSEDEVFKQAIKIIDNFEFNKMKRFYQ</sequence>
<keyword evidence="2" id="KW-0067">ATP-binding</keyword>
<dbReference type="RefSeq" id="WP_130429532.1">
    <property type="nucleotide sequence ID" value="NZ_CP034841.1"/>
</dbReference>
<dbReference type="GO" id="GO:0005737">
    <property type="term" value="C:cytoplasm"/>
    <property type="evidence" value="ECO:0007669"/>
    <property type="project" value="TreeGrafter"/>
</dbReference>
<dbReference type="PIRSF" id="PIRSF000705">
    <property type="entry name" value="DNK"/>
    <property type="match status" value="1"/>
</dbReference>
<keyword evidence="4" id="KW-0808">Transferase</keyword>
<dbReference type="Proteomes" id="UP000289326">
    <property type="component" value="Chromosome"/>
</dbReference>
<evidence type="ECO:0000313" key="4">
    <source>
        <dbReference type="EMBL" id="QBF34755.1"/>
    </source>
</evidence>
<evidence type="ECO:0000259" key="3">
    <source>
        <dbReference type="Pfam" id="PF01712"/>
    </source>
</evidence>
<evidence type="ECO:0000313" key="5">
    <source>
        <dbReference type="Proteomes" id="UP000289326"/>
    </source>
</evidence>
<dbReference type="Pfam" id="PF01712">
    <property type="entry name" value="dNK"/>
    <property type="match status" value="1"/>
</dbReference>
<dbReference type="PANTHER" id="PTHR10513:SF35">
    <property type="entry name" value="DEOXYADENOSINE KINASE"/>
    <property type="match status" value="1"/>
</dbReference>
<dbReference type="InterPro" id="IPR031314">
    <property type="entry name" value="DNK_dom"/>
</dbReference>
<dbReference type="GO" id="GO:0005524">
    <property type="term" value="F:ATP binding"/>
    <property type="evidence" value="ECO:0007669"/>
    <property type="project" value="UniProtKB-KW"/>
</dbReference>
<dbReference type="AlphaFoldDB" id="A0A4P6MM97"/>
<keyword evidence="5" id="KW-1185">Reference proteome</keyword>
<evidence type="ECO:0000256" key="1">
    <source>
        <dbReference type="PIRSR" id="PIRSR000705-1"/>
    </source>
</evidence>
<organism evidence="4 5">
    <name type="scientific">Mycoplasmopsis phocirhinis</name>
    <dbReference type="NCBI Taxonomy" id="142650"/>
    <lineage>
        <taxon>Bacteria</taxon>
        <taxon>Bacillati</taxon>
        <taxon>Mycoplasmatota</taxon>
        <taxon>Mycoplasmoidales</taxon>
        <taxon>Metamycoplasmataceae</taxon>
        <taxon>Mycoplasmopsis</taxon>
    </lineage>
</organism>
<gene>
    <name evidence="4" type="ORF">EG856_02395</name>
</gene>
<dbReference type="InterPro" id="IPR002624">
    <property type="entry name" value="DCK/DGK"/>
</dbReference>
<reference evidence="4 5" key="1">
    <citation type="submission" date="2019-01" db="EMBL/GenBank/DDBJ databases">
        <title>Complete sequence and annotation of the Mycoplasma phocirhinis strain 852T genome.</title>
        <authorList>
            <person name="Frasca S.Jr."/>
            <person name="Kutish G.F."/>
            <person name="Castellanos Gell J."/>
            <person name="Michaels D.L."/>
            <person name="Brown D.R."/>
        </authorList>
    </citation>
    <scope>NUCLEOTIDE SEQUENCE [LARGE SCALE GENOMIC DNA]</scope>
    <source>
        <strain evidence="4 5">852</strain>
    </source>
</reference>
<dbReference type="EMBL" id="CP034841">
    <property type="protein sequence ID" value="QBF34755.1"/>
    <property type="molecule type" value="Genomic_DNA"/>
</dbReference>
<dbReference type="CDD" id="cd01673">
    <property type="entry name" value="dNK"/>
    <property type="match status" value="1"/>
</dbReference>
<dbReference type="InterPro" id="IPR050566">
    <property type="entry name" value="Deoxyribonucleoside_kinase"/>
</dbReference>
<keyword evidence="4" id="KW-0418">Kinase</keyword>
<protein>
    <submittedName>
        <fullName evidence="4">Deoxynucleoside kinase</fullName>
    </submittedName>
</protein>
<evidence type="ECO:0000256" key="2">
    <source>
        <dbReference type="PIRSR" id="PIRSR000705-3"/>
    </source>
</evidence>
<accession>A0A4P6MM97</accession>
<name>A0A4P6MM97_9BACT</name>
<proteinExistence type="predicted"/>
<dbReference type="PANTHER" id="PTHR10513">
    <property type="entry name" value="DEOXYNUCLEOSIDE KINASE"/>
    <property type="match status" value="1"/>
</dbReference>
<dbReference type="SUPFAM" id="SSF52540">
    <property type="entry name" value="P-loop containing nucleoside triphosphate hydrolases"/>
    <property type="match status" value="1"/>
</dbReference>
<dbReference type="OrthoDB" id="391791at2"/>
<dbReference type="KEGG" id="mphi:EG856_02395"/>